<evidence type="ECO:0000313" key="1">
    <source>
        <dbReference type="EMBL" id="WNH08018.1"/>
    </source>
</evidence>
<dbReference type="EMBL" id="CP134537">
    <property type="protein sequence ID" value="WNH08018.1"/>
    <property type="molecule type" value="Genomic_DNA"/>
</dbReference>
<organism evidence="1 2">
    <name type="scientific">Thalassobellus suaedae</name>
    <dbReference type="NCBI Taxonomy" id="3074124"/>
    <lineage>
        <taxon>Bacteria</taxon>
        <taxon>Pseudomonadati</taxon>
        <taxon>Bacteroidota</taxon>
        <taxon>Flavobacteriia</taxon>
        <taxon>Flavobacteriales</taxon>
        <taxon>Flavobacteriaceae</taxon>
        <taxon>Thalassobellus</taxon>
    </lineage>
</organism>
<reference evidence="1 2" key="1">
    <citation type="submission" date="2023-09" db="EMBL/GenBank/DDBJ databases">
        <title>Thalassobella suaedae gen. nov., sp. nov., a marine bacterium of the family Flavobacteriaceae isolated from a halophyte Suaeda japonica.</title>
        <authorList>
            <person name="Lee S.Y."/>
            <person name="Hwang C.Y."/>
        </authorList>
    </citation>
    <scope>NUCLEOTIDE SEQUENCE [LARGE SCALE GENOMIC DNA]</scope>
    <source>
        <strain evidence="1 2">HL-DH14</strain>
    </source>
</reference>
<proteinExistence type="predicted"/>
<name>A0ABY9XQF2_9FLAO</name>
<sequence>MCRKWIPSDKPSDGIAKASSKLKPGVIVRGVPASVPGSVSKKYSALFIATGVRGVKVCTKKLYFKYNDHLLSSSFVLKYSVWIPSLNDPVLIEIDSFKLNPEFMEIGVPLFVPGSVSKKYSAATISEGAVVVEKSCTRNVCL</sequence>
<gene>
    <name evidence="1" type="ORF">RHP51_12645</name>
</gene>
<dbReference type="RefSeq" id="WP_415864815.1">
    <property type="nucleotide sequence ID" value="NZ_CP134537.1"/>
</dbReference>
<protein>
    <submittedName>
        <fullName evidence="1">Uncharacterized protein</fullName>
    </submittedName>
</protein>
<dbReference type="Proteomes" id="UP001302806">
    <property type="component" value="Chromosome"/>
</dbReference>
<accession>A0ABY9XQF2</accession>
<evidence type="ECO:0000313" key="2">
    <source>
        <dbReference type="Proteomes" id="UP001302806"/>
    </source>
</evidence>